<proteinExistence type="predicted"/>
<dbReference type="Proteomes" id="UP000297700">
    <property type="component" value="Unassembled WGS sequence"/>
</dbReference>
<dbReference type="AlphaFoldDB" id="A0A4Y9NT29"/>
<sequence>MGFKFTGIKFTGIKFAIAAFIGAGLLLAPFTAEAKKQRSSRQYGAGVVAPNYGGAASPAAQPRASYGSSGPSVGTVTAPSIGSYNWPSVGVTNSVPTWSNTTR</sequence>
<evidence type="ECO:0000313" key="2">
    <source>
        <dbReference type="EMBL" id="TFV70994.1"/>
    </source>
</evidence>
<gene>
    <name evidence="2" type="ORF">E4K64_28500</name>
</gene>
<reference evidence="2 3" key="1">
    <citation type="submission" date="2019-03" db="EMBL/GenBank/DDBJ databases">
        <title>Bradyrhizobium strains diversity.</title>
        <authorList>
            <person name="Urquiaga M.C.O."/>
            <person name="Hungria M."/>
            <person name="Delamuta J.R.M."/>
            <person name="Klepa M.S."/>
        </authorList>
    </citation>
    <scope>NUCLEOTIDE SEQUENCE [LARGE SCALE GENOMIC DNA]</scope>
    <source>
        <strain evidence="2 3">CNPSo 3426</strain>
    </source>
</reference>
<protein>
    <submittedName>
        <fullName evidence="2">Uncharacterized protein</fullName>
    </submittedName>
</protein>
<organism evidence="2 3">
    <name type="scientific">Bradyrhizobium frederickii</name>
    <dbReference type="NCBI Taxonomy" id="2560054"/>
    <lineage>
        <taxon>Bacteria</taxon>
        <taxon>Pseudomonadati</taxon>
        <taxon>Pseudomonadota</taxon>
        <taxon>Alphaproteobacteria</taxon>
        <taxon>Hyphomicrobiales</taxon>
        <taxon>Nitrobacteraceae</taxon>
        <taxon>Bradyrhizobium</taxon>
    </lineage>
</organism>
<accession>A0A4Y9NT29</accession>
<name>A0A4Y9NT29_9BRAD</name>
<evidence type="ECO:0000313" key="3">
    <source>
        <dbReference type="Proteomes" id="UP000297700"/>
    </source>
</evidence>
<feature type="region of interest" description="Disordered" evidence="1">
    <location>
        <begin position="81"/>
        <end position="103"/>
    </location>
</feature>
<dbReference type="EMBL" id="SPQS01000019">
    <property type="protein sequence ID" value="TFV70994.1"/>
    <property type="molecule type" value="Genomic_DNA"/>
</dbReference>
<evidence type="ECO:0000256" key="1">
    <source>
        <dbReference type="SAM" id="MobiDB-lite"/>
    </source>
</evidence>
<comment type="caution">
    <text evidence="2">The sequence shown here is derived from an EMBL/GenBank/DDBJ whole genome shotgun (WGS) entry which is preliminary data.</text>
</comment>